<sequence length="78" mass="9038">MKKTIKTGFILLSLFGAWYFSHINSEKKSMEDLVLENIEALAWDENGLPDENFQCYNWGEVDCYGDKVEVKYSGYSLD</sequence>
<evidence type="ECO:0000313" key="2">
    <source>
        <dbReference type="Proteomes" id="UP000644010"/>
    </source>
</evidence>
<dbReference type="Pfam" id="PF14055">
    <property type="entry name" value="NVEALA"/>
    <property type="match status" value="1"/>
</dbReference>
<dbReference type="Proteomes" id="UP000644010">
    <property type="component" value="Unassembled WGS sequence"/>
</dbReference>
<proteinExistence type="predicted"/>
<organism evidence="1 2">
    <name type="scientific">Parabacteroides segnis</name>
    <dbReference type="NCBI Taxonomy" id="2763058"/>
    <lineage>
        <taxon>Bacteria</taxon>
        <taxon>Pseudomonadati</taxon>
        <taxon>Bacteroidota</taxon>
        <taxon>Bacteroidia</taxon>
        <taxon>Bacteroidales</taxon>
        <taxon>Tannerellaceae</taxon>
        <taxon>Parabacteroides</taxon>
    </lineage>
</organism>
<dbReference type="InterPro" id="IPR025905">
    <property type="entry name" value="NVEALA"/>
</dbReference>
<evidence type="ECO:0000313" key="1">
    <source>
        <dbReference type="EMBL" id="MBC5645059.1"/>
    </source>
</evidence>
<reference evidence="1 2" key="1">
    <citation type="submission" date="2020-08" db="EMBL/GenBank/DDBJ databases">
        <title>Genome public.</title>
        <authorList>
            <person name="Liu C."/>
            <person name="Sun Q."/>
        </authorList>
    </citation>
    <scope>NUCLEOTIDE SEQUENCE [LARGE SCALE GENOMIC DNA]</scope>
    <source>
        <strain evidence="1 2">BX2</strain>
    </source>
</reference>
<accession>A0ABR7E5K6</accession>
<dbReference type="EMBL" id="JACOOI010000025">
    <property type="protein sequence ID" value="MBC5645059.1"/>
    <property type="molecule type" value="Genomic_DNA"/>
</dbReference>
<protein>
    <submittedName>
        <fullName evidence="1">NVEALA domain-containing protein</fullName>
    </submittedName>
</protein>
<keyword evidence="2" id="KW-1185">Reference proteome</keyword>
<comment type="caution">
    <text evidence="1">The sequence shown here is derived from an EMBL/GenBank/DDBJ whole genome shotgun (WGS) entry which is preliminary data.</text>
</comment>
<dbReference type="RefSeq" id="WP_186960816.1">
    <property type="nucleotide sequence ID" value="NZ_JACOOI010000025.1"/>
</dbReference>
<gene>
    <name evidence="1" type="ORF">H8S77_19445</name>
</gene>
<name>A0ABR7E5K6_9BACT</name>